<gene>
    <name evidence="1" type="ORF">AAE3_LOCUS8486</name>
</gene>
<dbReference type="Proteomes" id="UP000467700">
    <property type="component" value="Unassembled WGS sequence"/>
</dbReference>
<evidence type="ECO:0008006" key="3">
    <source>
        <dbReference type="Google" id="ProtNLM"/>
    </source>
</evidence>
<sequence>MDARLPQELFDNIIDHLHDDYASLRTCALVSSAWLHRVRTHIFNRITLDWHKSLRGRGTGFSFFARSPQPSLAKQLLAIINVNNGQAHKGNRLGSVASSIRELFLCEGTGTREWLAQDSSLSVLLQVLPNIHKFEVRRSAASAYIAWKGLPLQLKDAIQSHVLASATLTQLKIGSLLFESLSDVQNLLGACRSLRVLEVDHIGFEEEQVAILDGDGVKSHGEEVPYSATGTSLDRLVIGPRTSPALISCLLHRASTIDIGAVRILTLSISGDFKDFSMLLHATHALEELEIALVHDVYLKEYWSLPPFDKFNLSKVPRLRNLKVTVDVLQQMDDPLPWLCAVLRTGVDPTSPRTQNRIKNISITYSVYLPAPYMDRSINTTIFEGWREIDDVLGGGGQEQHPYEELESVKLDFVLENPIGFGIAPRFLKELVLDSPLLREKGLLSIKAYDTSK</sequence>
<dbReference type="InterPro" id="IPR036047">
    <property type="entry name" value="F-box-like_dom_sf"/>
</dbReference>
<evidence type="ECO:0000313" key="2">
    <source>
        <dbReference type="Proteomes" id="UP000467700"/>
    </source>
</evidence>
<protein>
    <recommendedName>
        <fullName evidence="3">F-box domain-containing protein</fullName>
    </recommendedName>
</protein>
<dbReference type="OrthoDB" id="2788229at2759"/>
<dbReference type="EMBL" id="CACVBS010000053">
    <property type="protein sequence ID" value="CAA7266291.1"/>
    <property type="molecule type" value="Genomic_DNA"/>
</dbReference>
<proteinExistence type="predicted"/>
<name>A0A8S0XUZ9_CYCAE</name>
<comment type="caution">
    <text evidence="1">The sequence shown here is derived from an EMBL/GenBank/DDBJ whole genome shotgun (WGS) entry which is preliminary data.</text>
</comment>
<keyword evidence="2" id="KW-1185">Reference proteome</keyword>
<dbReference type="SUPFAM" id="SSF81383">
    <property type="entry name" value="F-box domain"/>
    <property type="match status" value="1"/>
</dbReference>
<organism evidence="1 2">
    <name type="scientific">Cyclocybe aegerita</name>
    <name type="common">Black poplar mushroom</name>
    <name type="synonym">Agrocybe aegerita</name>
    <dbReference type="NCBI Taxonomy" id="1973307"/>
    <lineage>
        <taxon>Eukaryota</taxon>
        <taxon>Fungi</taxon>
        <taxon>Dikarya</taxon>
        <taxon>Basidiomycota</taxon>
        <taxon>Agaricomycotina</taxon>
        <taxon>Agaricomycetes</taxon>
        <taxon>Agaricomycetidae</taxon>
        <taxon>Agaricales</taxon>
        <taxon>Agaricineae</taxon>
        <taxon>Bolbitiaceae</taxon>
        <taxon>Cyclocybe</taxon>
    </lineage>
</organism>
<dbReference type="AlphaFoldDB" id="A0A8S0XUZ9"/>
<accession>A0A8S0XUZ9</accession>
<evidence type="ECO:0000313" key="1">
    <source>
        <dbReference type="EMBL" id="CAA7266291.1"/>
    </source>
</evidence>
<reference evidence="1 2" key="1">
    <citation type="submission" date="2020-01" db="EMBL/GenBank/DDBJ databases">
        <authorList>
            <person name="Gupta K D."/>
        </authorList>
    </citation>
    <scope>NUCLEOTIDE SEQUENCE [LARGE SCALE GENOMIC DNA]</scope>
</reference>